<organism evidence="1 2">
    <name type="scientific">Micromonospora echinospora</name>
    <name type="common">Micromonospora purpurea</name>
    <dbReference type="NCBI Taxonomy" id="1877"/>
    <lineage>
        <taxon>Bacteria</taxon>
        <taxon>Bacillati</taxon>
        <taxon>Actinomycetota</taxon>
        <taxon>Actinomycetes</taxon>
        <taxon>Micromonosporales</taxon>
        <taxon>Micromonosporaceae</taxon>
        <taxon>Micromonospora</taxon>
    </lineage>
</organism>
<protein>
    <submittedName>
        <fullName evidence="1">Uncharacterized protein</fullName>
    </submittedName>
</protein>
<name>A0A1C4V5S5_MICEC</name>
<reference evidence="2" key="1">
    <citation type="submission" date="2016-06" db="EMBL/GenBank/DDBJ databases">
        <authorList>
            <person name="Varghese N."/>
            <person name="Submissions Spin"/>
        </authorList>
    </citation>
    <scope>NUCLEOTIDE SEQUENCE [LARGE SCALE GENOMIC DNA]</scope>
    <source>
        <strain evidence="2">DSM 43816</strain>
    </source>
</reference>
<accession>A0A1C4V5S5</accession>
<dbReference type="Proteomes" id="UP000198253">
    <property type="component" value="Chromosome I"/>
</dbReference>
<dbReference type="EMBL" id="LT607413">
    <property type="protein sequence ID" value="SCE79373.1"/>
    <property type="molecule type" value="Genomic_DNA"/>
</dbReference>
<gene>
    <name evidence="1" type="ORF">GA0070618_0978</name>
</gene>
<evidence type="ECO:0000313" key="2">
    <source>
        <dbReference type="Proteomes" id="UP000198253"/>
    </source>
</evidence>
<sequence>MRLDIEPEVFRSGDPTTVTHLIALVVQGQHDWRPGLTVALLAGRFIQRHAPVYAEFMEKALVEAANPVPPAPRVARVEAANLREIFLDLRKAAVLIVENVLGEGNFVGAVAAALGDQRIVEALKDENGWLRLGGPGGFGQMPALAVRECDGFKLVKRVAMVVDSDRSEHGQESPRQKTVEKARLAGVDEIHMLAWRMMENYVPFRVWHRHFPVKDEQISKLRGMIPQQRGYHNLKKEFGSRMPKQMFPDDLSLSEDDFAELGPDVVAELRELLAMIHRIL</sequence>
<dbReference type="AlphaFoldDB" id="A0A1C4V5S5"/>
<dbReference type="OrthoDB" id="3382550at2"/>
<keyword evidence="2" id="KW-1185">Reference proteome</keyword>
<dbReference type="InParanoid" id="A0A1C4V5S5"/>
<proteinExistence type="predicted"/>
<evidence type="ECO:0000313" key="1">
    <source>
        <dbReference type="EMBL" id="SCE79373.1"/>
    </source>
</evidence>
<dbReference type="RefSeq" id="WP_088980560.1">
    <property type="nucleotide sequence ID" value="NZ_LT607413.1"/>
</dbReference>